<dbReference type="AlphaFoldDB" id="A0A388SFH2"/>
<reference evidence="1 2" key="1">
    <citation type="journal article" date="2018" name="Int. J. Syst. Evol. Microbiol.">
        <title>Mesosutterella multiformis gen. nov., sp. nov., a member of the family Sutterellaceae and Sutterella megalosphaeroides sp. nov., isolated from human faeces.</title>
        <authorList>
            <person name="Sakamoto M."/>
            <person name="Ikeyama N."/>
            <person name="Kunihiro T."/>
            <person name="Iino T."/>
            <person name="Yuki M."/>
            <person name="Ohkuma M."/>
        </authorList>
    </citation>
    <scope>NUCLEOTIDE SEQUENCE [LARGE SCALE GENOMIC DNA]</scope>
    <source>
        <strain evidence="1 2">4NBBH2</strain>
    </source>
</reference>
<sequence length="66" mass="7726">MIRISRRILQAKRSLLKWRLTNENSDSSVEDASDREVRDILTKEQMLELLLQLGSIPTRTRSDARD</sequence>
<protein>
    <submittedName>
        <fullName evidence="1">Uncharacterized protein</fullName>
    </submittedName>
</protein>
<dbReference type="Proteomes" id="UP000266091">
    <property type="component" value="Unassembled WGS sequence"/>
</dbReference>
<accession>A0A388SFH2</accession>
<evidence type="ECO:0000313" key="1">
    <source>
        <dbReference type="EMBL" id="GBO94935.1"/>
    </source>
</evidence>
<name>A0A388SFH2_9BURK</name>
<proteinExistence type="predicted"/>
<organism evidence="1 2">
    <name type="scientific">Mesosutterella multiformis</name>
    <dbReference type="NCBI Taxonomy" id="2259133"/>
    <lineage>
        <taxon>Bacteria</taxon>
        <taxon>Pseudomonadati</taxon>
        <taxon>Pseudomonadota</taxon>
        <taxon>Betaproteobacteria</taxon>
        <taxon>Burkholderiales</taxon>
        <taxon>Sutterellaceae</taxon>
        <taxon>Mesosutterella</taxon>
    </lineage>
</organism>
<evidence type="ECO:0000313" key="2">
    <source>
        <dbReference type="Proteomes" id="UP000266091"/>
    </source>
</evidence>
<comment type="caution">
    <text evidence="1">The sequence shown here is derived from an EMBL/GenBank/DDBJ whole genome shotgun (WGS) entry which is preliminary data.</text>
</comment>
<dbReference type="EMBL" id="BGZJ01000002">
    <property type="protein sequence ID" value="GBO94935.1"/>
    <property type="molecule type" value="Genomic_DNA"/>
</dbReference>
<gene>
    <name evidence="1" type="ORF">MESMUL_22890</name>
</gene>
<keyword evidence="2" id="KW-1185">Reference proteome</keyword>